<dbReference type="Gene3D" id="2.40.50.100">
    <property type="match status" value="1"/>
</dbReference>
<evidence type="ECO:0000313" key="5">
    <source>
        <dbReference type="Proteomes" id="UP001569414"/>
    </source>
</evidence>
<dbReference type="PANTHER" id="PTHR30469:SF12">
    <property type="entry name" value="MULTIDRUG RESISTANCE PROTEIN MDTA"/>
    <property type="match status" value="1"/>
</dbReference>
<sequence length="412" mass="44413">MLKKFKPRLLIPVGLLLSAFVLASWMMQEKPRVTRGERKAPPPTVDIAVAEQGSFPVTLSALGKVTARELAELQSLVDGQVEWLDYDLGPGAVLPEGQILLRIDTEPYQLALKSAQSTLAGRRAELQQERGQQQVAQEEYALLGSTLGDADRALVLREPQQAAAEAAVQAAEVEVALAQRNLRLTELRAPFDALVVERNVDVGDRVSPGNTLYSLASASRFQIAVEVPASQLHRLTSGDTEVRIYGSQWPAGIYREGEFVRVIPVLEEQGRLARVLVELDDPLSVLNPSQPQLLLNDLARVDIVSRSEEALVRIPLTALQDGNLVWVVRDNRTNILPVAVAYISDNFAVLESGLSGGEALVTTRLITVTDGMPVRVAADAPRGEGLPAEAAASVPKTSELGPQGRKAGGAND</sequence>
<evidence type="ECO:0000313" key="4">
    <source>
        <dbReference type="EMBL" id="MFA0792027.1"/>
    </source>
</evidence>
<evidence type="ECO:0000256" key="1">
    <source>
        <dbReference type="ARBA" id="ARBA00009477"/>
    </source>
</evidence>
<dbReference type="Gene3D" id="2.40.30.170">
    <property type="match status" value="1"/>
</dbReference>
<evidence type="ECO:0000256" key="2">
    <source>
        <dbReference type="SAM" id="Coils"/>
    </source>
</evidence>
<gene>
    <name evidence="4" type="ORF">ACCI51_15875</name>
</gene>
<dbReference type="NCBIfam" id="TIGR01730">
    <property type="entry name" value="RND_mfp"/>
    <property type="match status" value="1"/>
</dbReference>
<proteinExistence type="inferred from homology"/>
<name>A0ABV4NR37_9GAMM</name>
<comment type="caution">
    <text evidence="4">The sequence shown here is derived from an EMBL/GenBank/DDBJ whole genome shotgun (WGS) entry which is preliminary data.</text>
</comment>
<organism evidence="4 5">
    <name type="scientific">Microbulbifer echini</name>
    <dbReference type="NCBI Taxonomy" id="1529067"/>
    <lineage>
        <taxon>Bacteria</taxon>
        <taxon>Pseudomonadati</taxon>
        <taxon>Pseudomonadota</taxon>
        <taxon>Gammaproteobacteria</taxon>
        <taxon>Cellvibrionales</taxon>
        <taxon>Microbulbiferaceae</taxon>
        <taxon>Microbulbifer</taxon>
    </lineage>
</organism>
<dbReference type="Proteomes" id="UP001569414">
    <property type="component" value="Unassembled WGS sequence"/>
</dbReference>
<evidence type="ECO:0000256" key="3">
    <source>
        <dbReference type="SAM" id="MobiDB-lite"/>
    </source>
</evidence>
<comment type="similarity">
    <text evidence="1">Belongs to the membrane fusion protein (MFP) (TC 8.A.1) family.</text>
</comment>
<dbReference type="RefSeq" id="WP_371844447.1">
    <property type="nucleotide sequence ID" value="NZ_JBGMEL010000017.1"/>
</dbReference>
<feature type="region of interest" description="Disordered" evidence="3">
    <location>
        <begin position="381"/>
        <end position="412"/>
    </location>
</feature>
<dbReference type="PANTHER" id="PTHR30469">
    <property type="entry name" value="MULTIDRUG RESISTANCE PROTEIN MDTA"/>
    <property type="match status" value="1"/>
</dbReference>
<dbReference type="SUPFAM" id="SSF111369">
    <property type="entry name" value="HlyD-like secretion proteins"/>
    <property type="match status" value="1"/>
</dbReference>
<dbReference type="Gene3D" id="1.10.287.470">
    <property type="entry name" value="Helix hairpin bin"/>
    <property type="match status" value="1"/>
</dbReference>
<keyword evidence="5" id="KW-1185">Reference proteome</keyword>
<protein>
    <submittedName>
        <fullName evidence="4">Efflux RND transporter periplasmic adaptor subunit</fullName>
    </submittedName>
</protein>
<keyword evidence="2" id="KW-0175">Coiled coil</keyword>
<feature type="coiled-coil region" evidence="2">
    <location>
        <begin position="161"/>
        <end position="188"/>
    </location>
</feature>
<dbReference type="Gene3D" id="2.40.420.20">
    <property type="match status" value="1"/>
</dbReference>
<dbReference type="InterPro" id="IPR006143">
    <property type="entry name" value="RND_pump_MFP"/>
</dbReference>
<dbReference type="EMBL" id="JBGMEL010000017">
    <property type="protein sequence ID" value="MFA0792027.1"/>
    <property type="molecule type" value="Genomic_DNA"/>
</dbReference>
<accession>A0ABV4NR37</accession>
<reference evidence="4 5" key="1">
    <citation type="submission" date="2024-08" db="EMBL/GenBank/DDBJ databases">
        <authorList>
            <person name="Ishaq N."/>
        </authorList>
    </citation>
    <scope>NUCLEOTIDE SEQUENCE [LARGE SCALE GENOMIC DNA]</scope>
    <source>
        <strain evidence="4 5">JCM 30400</strain>
    </source>
</reference>